<dbReference type="EMBL" id="OBEG01000005">
    <property type="protein sequence ID" value="SNY88086.1"/>
    <property type="molecule type" value="Genomic_DNA"/>
</dbReference>
<dbReference type="Proteomes" id="UP000219565">
    <property type="component" value="Unassembled WGS sequence"/>
</dbReference>
<dbReference type="GO" id="GO:0016491">
    <property type="term" value="F:oxidoreductase activity"/>
    <property type="evidence" value="ECO:0007669"/>
    <property type="project" value="InterPro"/>
</dbReference>
<evidence type="ECO:0000313" key="4">
    <source>
        <dbReference type="Proteomes" id="UP000219565"/>
    </source>
</evidence>
<sequence>MSARSSTPGYFADHSMARRVMSKRAVGLTYGQRALVIGAVHPRLYVGTAENTEHRDTPYTRLALTGKLFEAVFLGSKEEADRALAFTTKKHAKVVGELPEDAGPHHVAGTPYSALDPHLMFMTMAFTFDSAEAMYDLLVRKLTDGEREGLYQDYVRWGELFGMPRSAAPADYPAFRAFFDGYLASDELFLTEEARLVGSYLAGQRVPYPQRVPLHQVTSAFFLLVQGSLPPRIRAMYGMRWGMADELAFRALARGVRTAHIAPPLAPRVLRGTLAGPSGPVYRLVSERERALARTGRPSMPGVDPRNWAARNSAGPAWEDRRHVESRISPGRRA</sequence>
<evidence type="ECO:0000313" key="3">
    <source>
        <dbReference type="EMBL" id="SNY88086.1"/>
    </source>
</evidence>
<evidence type="ECO:0000256" key="1">
    <source>
        <dbReference type="SAM" id="MobiDB-lite"/>
    </source>
</evidence>
<name>A0A285LWP8_9NOCA</name>
<proteinExistence type="predicted"/>
<dbReference type="InterPro" id="IPR018713">
    <property type="entry name" value="MPAB/Lcp_cat_dom"/>
</dbReference>
<organism evidence="3 4">
    <name type="scientific">Nocardia amikacinitolerans</name>
    <dbReference type="NCBI Taxonomy" id="756689"/>
    <lineage>
        <taxon>Bacteria</taxon>
        <taxon>Bacillati</taxon>
        <taxon>Actinomycetota</taxon>
        <taxon>Actinomycetes</taxon>
        <taxon>Mycobacteriales</taxon>
        <taxon>Nocardiaceae</taxon>
        <taxon>Nocardia</taxon>
    </lineage>
</organism>
<dbReference type="PANTHER" id="PTHR36151">
    <property type="entry name" value="BLR2777 PROTEIN"/>
    <property type="match status" value="1"/>
</dbReference>
<feature type="region of interest" description="Disordered" evidence="1">
    <location>
        <begin position="293"/>
        <end position="334"/>
    </location>
</feature>
<feature type="domain" description="ER-bound oxygenase mpaB/mpaB'/Rubber oxygenase catalytic" evidence="2">
    <location>
        <begin position="18"/>
        <end position="258"/>
    </location>
</feature>
<dbReference type="PANTHER" id="PTHR36151:SF3">
    <property type="entry name" value="ER-BOUND OXYGENASE MPAB_MPAB'_RUBBER OXYGENASE CATALYTIC DOMAIN-CONTAINING PROTEIN"/>
    <property type="match status" value="1"/>
</dbReference>
<gene>
    <name evidence="3" type="ORF">SAMN04244553_5048</name>
</gene>
<reference evidence="3 4" key="1">
    <citation type="submission" date="2017-09" db="EMBL/GenBank/DDBJ databases">
        <authorList>
            <person name="Ehlers B."/>
            <person name="Leendertz F.H."/>
        </authorList>
    </citation>
    <scope>NUCLEOTIDE SEQUENCE [LARGE SCALE GENOMIC DNA]</scope>
    <source>
        <strain evidence="3 4">DSM 45537</strain>
    </source>
</reference>
<dbReference type="AlphaFoldDB" id="A0A285LWP8"/>
<protein>
    <submittedName>
        <fullName evidence="3">Uncharacterized conserved protein, DUF2236 family</fullName>
    </submittedName>
</protein>
<dbReference type="STRING" id="1379680.GCA_001612615_04358"/>
<dbReference type="Pfam" id="PF09995">
    <property type="entry name" value="MPAB_Lcp_cat"/>
    <property type="match status" value="1"/>
</dbReference>
<dbReference type="OrthoDB" id="3456672at2"/>
<accession>A0A285LWP8</accession>
<evidence type="ECO:0000259" key="2">
    <source>
        <dbReference type="Pfam" id="PF09995"/>
    </source>
</evidence>
<keyword evidence="4" id="KW-1185">Reference proteome</keyword>
<dbReference type="RefSeq" id="WP_097247037.1">
    <property type="nucleotide sequence ID" value="NZ_JAMTCV010000004.1"/>
</dbReference>